<dbReference type="Gene3D" id="3.40.50.880">
    <property type="match status" value="1"/>
</dbReference>
<dbReference type="InterPro" id="IPR002818">
    <property type="entry name" value="DJ-1/PfpI"/>
</dbReference>
<dbReference type="InterPro" id="IPR052158">
    <property type="entry name" value="INH-QAR"/>
</dbReference>
<accession>A0A852TX55</accession>
<evidence type="ECO:0000313" key="2">
    <source>
        <dbReference type="EMBL" id="NYE47482.1"/>
    </source>
</evidence>
<sequence length="215" mass="21726">MLAQIVLFDGFDLMDAVAPYEVLSAGGSAAGGALTVETVSAEGPRLVPSGSPGVGLTASSTLDPHRADLVVFPGASGKVGGEGPDTIAAVLARVLETELQAGLKAALEEPGLTVATVCGGSLLPALSGFIPGRNAVTHRMAMDVLASTGATAVAARVVDDGDLVTAGGVTSGLDLGLYLLERELGPRIARAVEELFEYERRGTVWRPEGPVPVAP</sequence>
<protein>
    <submittedName>
        <fullName evidence="2">Transcriptional regulator GlxA family with amidase domain</fullName>
    </submittedName>
</protein>
<proteinExistence type="predicted"/>
<evidence type="ECO:0000313" key="3">
    <source>
        <dbReference type="Proteomes" id="UP000589036"/>
    </source>
</evidence>
<dbReference type="InterPro" id="IPR029062">
    <property type="entry name" value="Class_I_gatase-like"/>
</dbReference>
<gene>
    <name evidence="2" type="ORF">HDA32_002602</name>
</gene>
<dbReference type="PANTHER" id="PTHR43130:SF2">
    <property type="entry name" value="DJ-1_PFPI DOMAIN-CONTAINING PROTEIN"/>
    <property type="match status" value="1"/>
</dbReference>
<dbReference type="EMBL" id="JACCCC010000001">
    <property type="protein sequence ID" value="NYE47482.1"/>
    <property type="molecule type" value="Genomic_DNA"/>
</dbReference>
<feature type="domain" description="DJ-1/PfpI" evidence="1">
    <location>
        <begin position="4"/>
        <end position="181"/>
    </location>
</feature>
<organism evidence="2 3">
    <name type="scientific">Spinactinospora alkalitolerans</name>
    <dbReference type="NCBI Taxonomy" id="687207"/>
    <lineage>
        <taxon>Bacteria</taxon>
        <taxon>Bacillati</taxon>
        <taxon>Actinomycetota</taxon>
        <taxon>Actinomycetes</taxon>
        <taxon>Streptosporangiales</taxon>
        <taxon>Nocardiopsidaceae</taxon>
        <taxon>Spinactinospora</taxon>
    </lineage>
</organism>
<dbReference type="SUPFAM" id="SSF52317">
    <property type="entry name" value="Class I glutamine amidotransferase-like"/>
    <property type="match status" value="1"/>
</dbReference>
<comment type="caution">
    <text evidence="2">The sequence shown here is derived from an EMBL/GenBank/DDBJ whole genome shotgun (WGS) entry which is preliminary data.</text>
</comment>
<dbReference type="Proteomes" id="UP000589036">
    <property type="component" value="Unassembled WGS sequence"/>
</dbReference>
<dbReference type="PANTHER" id="PTHR43130">
    <property type="entry name" value="ARAC-FAMILY TRANSCRIPTIONAL REGULATOR"/>
    <property type="match status" value="1"/>
</dbReference>
<dbReference type="Pfam" id="PF01965">
    <property type="entry name" value="DJ-1_PfpI"/>
    <property type="match status" value="1"/>
</dbReference>
<keyword evidence="3" id="KW-1185">Reference proteome</keyword>
<dbReference type="AlphaFoldDB" id="A0A852TX55"/>
<reference evidence="2 3" key="1">
    <citation type="submission" date="2020-07" db="EMBL/GenBank/DDBJ databases">
        <title>Sequencing the genomes of 1000 actinobacteria strains.</title>
        <authorList>
            <person name="Klenk H.-P."/>
        </authorList>
    </citation>
    <scope>NUCLEOTIDE SEQUENCE [LARGE SCALE GENOMIC DNA]</scope>
    <source>
        <strain evidence="2 3">CXB654</strain>
    </source>
</reference>
<dbReference type="RefSeq" id="WP_179643416.1">
    <property type="nucleotide sequence ID" value="NZ_BAAAYY010000015.1"/>
</dbReference>
<dbReference type="GO" id="GO:0006355">
    <property type="term" value="P:regulation of DNA-templated transcription"/>
    <property type="evidence" value="ECO:0007669"/>
    <property type="project" value="TreeGrafter"/>
</dbReference>
<evidence type="ECO:0000259" key="1">
    <source>
        <dbReference type="Pfam" id="PF01965"/>
    </source>
</evidence>
<name>A0A852TX55_9ACTN</name>